<dbReference type="Proteomes" id="UP000005723">
    <property type="component" value="Unassembled WGS sequence"/>
</dbReference>
<dbReference type="EMBL" id="ADBY01000021">
    <property type="protein sequence ID" value="EFE97281.1"/>
    <property type="molecule type" value="Genomic_DNA"/>
</dbReference>
<reference evidence="10 11" key="1">
    <citation type="submission" date="2010-01" db="EMBL/GenBank/DDBJ databases">
        <authorList>
            <person name="Muzny D."/>
            <person name="Qin X."/>
            <person name="Deng J."/>
            <person name="Jiang H."/>
            <person name="Liu Y."/>
            <person name="Qu J."/>
            <person name="Song X.-Z."/>
            <person name="Zhang L."/>
            <person name="Thornton R."/>
            <person name="Coyle M."/>
            <person name="Francisco L."/>
            <person name="Jackson L."/>
            <person name="Javaid M."/>
            <person name="Korchina V."/>
            <person name="Kovar C."/>
            <person name="Mata R."/>
            <person name="Mathew T."/>
            <person name="Ngo R."/>
            <person name="Nguyen L."/>
            <person name="Nguyen N."/>
            <person name="Okwuonu G."/>
            <person name="Ongeri F."/>
            <person name="Pham C."/>
            <person name="Simmons D."/>
            <person name="Wilczek-Boney K."/>
            <person name="Hale W."/>
            <person name="Jakkamsetti A."/>
            <person name="Pham P."/>
            <person name="Ruth R."/>
            <person name="San Lucas F."/>
            <person name="Warren J."/>
            <person name="Zhang J."/>
            <person name="Zhao Z."/>
            <person name="Zhou C."/>
            <person name="Zhu D."/>
            <person name="Lee S."/>
            <person name="Bess C."/>
            <person name="Blankenburg K."/>
            <person name="Forbes L."/>
            <person name="Fu Q."/>
            <person name="Gubbala S."/>
            <person name="Hirani K."/>
            <person name="Jayaseelan J.C."/>
            <person name="Lara F."/>
            <person name="Munidasa M."/>
            <person name="Palculict T."/>
            <person name="Patil S."/>
            <person name="Pu L.-L."/>
            <person name="Saada N."/>
            <person name="Tang L."/>
            <person name="Weissenberger G."/>
            <person name="Zhu Y."/>
            <person name="Hemphill L."/>
            <person name="Shang Y."/>
            <person name="Youmans B."/>
            <person name="Ayvaz T."/>
            <person name="Ross M."/>
            <person name="Santibanez J."/>
            <person name="Aqrawi P."/>
            <person name="Gross S."/>
            <person name="Joshi V."/>
            <person name="Fowler G."/>
            <person name="Nazareth L."/>
            <person name="Reid J."/>
            <person name="Worley K."/>
            <person name="Petrosino J."/>
            <person name="Highlander S."/>
            <person name="Gibbs R."/>
        </authorList>
    </citation>
    <scope>NUCLEOTIDE SEQUENCE [LARGE SCALE GENOMIC DNA]</scope>
    <source>
        <strain evidence="10 11">DSM 4582</strain>
    </source>
</reference>
<dbReference type="InterPro" id="IPR016181">
    <property type="entry name" value="Acyl_CoA_acyltransferase"/>
</dbReference>
<evidence type="ECO:0000256" key="3">
    <source>
        <dbReference type="ARBA" id="ARBA00022654"/>
    </source>
</evidence>
<evidence type="ECO:0000256" key="6">
    <source>
        <dbReference type="ARBA" id="ARBA00022929"/>
    </source>
</evidence>
<evidence type="ECO:0000256" key="9">
    <source>
        <dbReference type="RuleBase" id="RU361135"/>
    </source>
</evidence>
<proteinExistence type="inferred from homology"/>
<keyword evidence="4 9" id="KW-0808">Transferase</keyword>
<dbReference type="STRING" id="667129.HMPREF0758_1109"/>
<keyword evidence="5 9" id="KW-0949">S-adenosyl-L-methionine</keyword>
<keyword evidence="6 8" id="KW-0071">Autoinducer synthesis</keyword>
<comment type="caution">
    <text evidence="10">The sequence shown here is derived from an EMBL/GenBank/DDBJ whole genome shotgun (WGS) entry which is preliminary data.</text>
</comment>
<evidence type="ECO:0000256" key="4">
    <source>
        <dbReference type="ARBA" id="ARBA00022679"/>
    </source>
</evidence>
<evidence type="ECO:0000256" key="8">
    <source>
        <dbReference type="PROSITE-ProRule" id="PRU00533"/>
    </source>
</evidence>
<evidence type="ECO:0000256" key="5">
    <source>
        <dbReference type="ARBA" id="ARBA00022691"/>
    </source>
</evidence>
<keyword evidence="11" id="KW-1185">Reference proteome</keyword>
<evidence type="ECO:0000256" key="1">
    <source>
        <dbReference type="ARBA" id="ARBA00012340"/>
    </source>
</evidence>
<dbReference type="PROSITE" id="PS51187">
    <property type="entry name" value="AUTOINDUCER_SYNTH_2"/>
    <property type="match status" value="1"/>
</dbReference>
<dbReference type="Pfam" id="PF00765">
    <property type="entry name" value="Autoind_synth"/>
    <property type="match status" value="1"/>
</dbReference>
<dbReference type="AlphaFoldDB" id="D4DYV9"/>
<comment type="catalytic activity">
    <reaction evidence="7 9">
        <text>a fatty acyl-[ACP] + S-adenosyl-L-methionine = an N-acyl-L-homoserine lactone + S-methyl-5'-thioadenosine + holo-[ACP] + H(+)</text>
        <dbReference type="Rhea" id="RHEA:10096"/>
        <dbReference type="Rhea" id="RHEA-COMP:9685"/>
        <dbReference type="Rhea" id="RHEA-COMP:14125"/>
        <dbReference type="ChEBI" id="CHEBI:15378"/>
        <dbReference type="ChEBI" id="CHEBI:17509"/>
        <dbReference type="ChEBI" id="CHEBI:55474"/>
        <dbReference type="ChEBI" id="CHEBI:59789"/>
        <dbReference type="ChEBI" id="CHEBI:64479"/>
        <dbReference type="ChEBI" id="CHEBI:138651"/>
        <dbReference type="EC" id="2.3.1.184"/>
    </reaction>
</comment>
<dbReference type="PANTHER" id="PTHR39322:SF1">
    <property type="entry name" value="ISOVALERYL-HOMOSERINE LACTONE SYNTHASE"/>
    <property type="match status" value="1"/>
</dbReference>
<dbReference type="GO" id="GO:0009372">
    <property type="term" value="P:quorum sensing"/>
    <property type="evidence" value="ECO:0007669"/>
    <property type="project" value="UniProtKB-UniRule"/>
</dbReference>
<sequence>MMKTLIAARAAIDANLLRHMHQLRADTFYYKKRWDVVLYDGMEIDAYDALNPLYLLLLHEDGERIDGCWRMLPTTGPYMLKNTFPSLLGCHQPPCSEAVWELSRFINCAPNDRGLGFSSVTRQMIEQMMAYGRQQQLTAYVTVTTLGVERMMRHLGLVMRRLGPGLTIGREHCIALQIDLS</sequence>
<dbReference type="SUPFAM" id="SSF55729">
    <property type="entry name" value="Acyl-CoA N-acyltransferases (Nat)"/>
    <property type="match status" value="1"/>
</dbReference>
<dbReference type="GO" id="GO:0061579">
    <property type="term" value="F:N-acyl homoserine lactone synthase activity"/>
    <property type="evidence" value="ECO:0007669"/>
    <property type="project" value="UniProtKB-UniRule"/>
</dbReference>
<dbReference type="Gene3D" id="3.40.630.30">
    <property type="match status" value="1"/>
</dbReference>
<keyword evidence="10" id="KW-0012">Acyltransferase</keyword>
<evidence type="ECO:0000256" key="2">
    <source>
        <dbReference type="ARBA" id="ARBA00018768"/>
    </source>
</evidence>
<dbReference type="EC" id="2.3.1.184" evidence="1 9"/>
<dbReference type="InterPro" id="IPR001690">
    <property type="entry name" value="Autoind_synthase"/>
</dbReference>
<dbReference type="PRINTS" id="PR01549">
    <property type="entry name" value="AUTOINDCRSYN"/>
</dbReference>
<dbReference type="PANTHER" id="PTHR39322">
    <property type="entry name" value="ACYL-HOMOSERINE-LACTONE SYNTHASE"/>
    <property type="match status" value="1"/>
</dbReference>
<gene>
    <name evidence="10" type="primary">lasI</name>
    <name evidence="10" type="ORF">HMPREF0758_1109</name>
</gene>
<evidence type="ECO:0000313" key="10">
    <source>
        <dbReference type="EMBL" id="EFE97281.1"/>
    </source>
</evidence>
<name>D4DYV9_SEROD</name>
<organism evidence="10 11">
    <name type="scientific">Serratia odorifera DSM 4582</name>
    <dbReference type="NCBI Taxonomy" id="667129"/>
    <lineage>
        <taxon>Bacteria</taxon>
        <taxon>Pseudomonadati</taxon>
        <taxon>Pseudomonadota</taxon>
        <taxon>Gammaproteobacteria</taxon>
        <taxon>Enterobacterales</taxon>
        <taxon>Yersiniaceae</taxon>
        <taxon>Serratia</taxon>
    </lineage>
</organism>
<dbReference type="InterPro" id="IPR018311">
    <property type="entry name" value="Autoind_synth_CS"/>
</dbReference>
<accession>D4DYV9</accession>
<dbReference type="PROSITE" id="PS00949">
    <property type="entry name" value="AUTOINDUCER_SYNTH_1"/>
    <property type="match status" value="1"/>
</dbReference>
<evidence type="ECO:0000313" key="11">
    <source>
        <dbReference type="Proteomes" id="UP000005723"/>
    </source>
</evidence>
<protein>
    <recommendedName>
        <fullName evidence="2 9">Acyl-homoserine-lactone synthase</fullName>
        <ecNumber evidence="1 9">2.3.1.184</ecNumber>
    </recommendedName>
    <alternativeName>
        <fullName evidence="9">Autoinducer synthesis protein</fullName>
    </alternativeName>
</protein>
<dbReference type="HOGENOM" id="CLU_085711_2_1_6"/>
<comment type="similarity">
    <text evidence="8 9">Belongs to the autoinducer synthase family.</text>
</comment>
<keyword evidence="3 8" id="KW-0673">Quorum sensing</keyword>
<dbReference type="GO" id="GO:0007165">
    <property type="term" value="P:signal transduction"/>
    <property type="evidence" value="ECO:0007669"/>
    <property type="project" value="TreeGrafter"/>
</dbReference>
<evidence type="ECO:0000256" key="7">
    <source>
        <dbReference type="ARBA" id="ARBA00048576"/>
    </source>
</evidence>